<evidence type="ECO:0000256" key="3">
    <source>
        <dbReference type="ARBA" id="ARBA00023002"/>
    </source>
</evidence>
<dbReference type="PANTHER" id="PTHR42847">
    <property type="entry name" value="ALKANESULFONATE MONOOXYGENASE"/>
    <property type="match status" value="1"/>
</dbReference>
<dbReference type="EMBL" id="AEWJ01000044">
    <property type="protein sequence ID" value="EGD58101.1"/>
    <property type="molecule type" value="Genomic_DNA"/>
</dbReference>
<dbReference type="Proteomes" id="UP000004728">
    <property type="component" value="Unassembled WGS sequence"/>
</dbReference>
<evidence type="ECO:0000256" key="2">
    <source>
        <dbReference type="ARBA" id="ARBA00022643"/>
    </source>
</evidence>
<dbReference type="InterPro" id="IPR036661">
    <property type="entry name" value="Luciferase-like_sf"/>
</dbReference>
<proteinExistence type="predicted"/>
<dbReference type="GO" id="GO:0046306">
    <property type="term" value="P:alkanesulfonate catabolic process"/>
    <property type="evidence" value="ECO:0007669"/>
    <property type="project" value="TreeGrafter"/>
</dbReference>
<accession>F1ZB32</accession>
<evidence type="ECO:0000256" key="1">
    <source>
        <dbReference type="ARBA" id="ARBA00022630"/>
    </source>
</evidence>
<keyword evidence="4 6" id="KW-0503">Monooxygenase</keyword>
<evidence type="ECO:0000256" key="4">
    <source>
        <dbReference type="ARBA" id="ARBA00023033"/>
    </source>
</evidence>
<keyword evidence="1" id="KW-0285">Flavoprotein</keyword>
<gene>
    <name evidence="6" type="ORF">Y88_0153</name>
</gene>
<feature type="domain" description="Luciferase-like" evidence="5">
    <location>
        <begin position="2"/>
        <end position="193"/>
    </location>
</feature>
<dbReference type="AlphaFoldDB" id="F1ZB32"/>
<dbReference type="InterPro" id="IPR011251">
    <property type="entry name" value="Luciferase-like_dom"/>
</dbReference>
<dbReference type="eggNOG" id="COG2141">
    <property type="taxonomic scope" value="Bacteria"/>
</dbReference>
<organism evidence="6 7">
    <name type="scientific">Novosphingobium nitrogenifigens DSM 19370</name>
    <dbReference type="NCBI Taxonomy" id="983920"/>
    <lineage>
        <taxon>Bacteria</taxon>
        <taxon>Pseudomonadati</taxon>
        <taxon>Pseudomonadota</taxon>
        <taxon>Alphaproteobacteria</taxon>
        <taxon>Sphingomonadales</taxon>
        <taxon>Sphingomonadaceae</taxon>
        <taxon>Novosphingobium</taxon>
    </lineage>
</organism>
<keyword evidence="3" id="KW-0560">Oxidoreductase</keyword>
<dbReference type="PANTHER" id="PTHR42847:SF9">
    <property type="entry name" value="BLL6451 PROTEIN"/>
    <property type="match status" value="1"/>
</dbReference>
<dbReference type="InterPro" id="IPR050172">
    <property type="entry name" value="SsuD_RutA_monooxygenase"/>
</dbReference>
<evidence type="ECO:0000313" key="7">
    <source>
        <dbReference type="Proteomes" id="UP000004728"/>
    </source>
</evidence>
<dbReference type="GO" id="GO:0008726">
    <property type="term" value="F:alkanesulfonate monooxygenase activity"/>
    <property type="evidence" value="ECO:0007669"/>
    <property type="project" value="TreeGrafter"/>
</dbReference>
<reference evidence="6 7" key="1">
    <citation type="journal article" date="2012" name="J. Bacteriol.">
        <title>Draft Genome Sequence of Novosphingobium nitrogenifigens Y88T.</title>
        <authorList>
            <person name="Strabala T.J."/>
            <person name="Macdonald L."/>
            <person name="Liu V."/>
            <person name="Smit A.M."/>
        </authorList>
    </citation>
    <scope>NUCLEOTIDE SEQUENCE [LARGE SCALE GENOMIC DNA]</scope>
    <source>
        <strain evidence="6 7">DSM 19370</strain>
    </source>
</reference>
<evidence type="ECO:0000259" key="5">
    <source>
        <dbReference type="Pfam" id="PF00296"/>
    </source>
</evidence>
<evidence type="ECO:0000313" key="6">
    <source>
        <dbReference type="EMBL" id="EGD58101.1"/>
    </source>
</evidence>
<dbReference type="STRING" id="983920.Y88_0153"/>
<sequence length="239" mass="26221">MWTSDTPFSHEGKYYRFEDNVSNVRPLQKPHIPVFFSGSSDAAVEVGARTADTYMLWAESLAGTREQLDRIRAAEARFERANPLRFSLSVRPIIAPTEAEAWAKAEDILGKARALQAKSAQAFGIGRRERPGQPQNVGSIRLLETAAKGRVVDKRLWTEIAQLTGASGNSTALVGTPEQVAESLLDYYDLGIDTILIRGFDPLRDAIAYGRELIPLVRAEVARRDAEAAGKSPLQAARA</sequence>
<dbReference type="Gene3D" id="3.20.20.30">
    <property type="entry name" value="Luciferase-like domain"/>
    <property type="match status" value="1"/>
</dbReference>
<dbReference type="HOGENOM" id="CLU_027853_1_4_5"/>
<dbReference type="InParanoid" id="F1ZB32"/>
<protein>
    <submittedName>
        <fullName evidence="6">Alkanesulfonate monooxygenase</fullName>
    </submittedName>
</protein>
<keyword evidence="7" id="KW-1185">Reference proteome</keyword>
<dbReference type="SUPFAM" id="SSF51679">
    <property type="entry name" value="Bacterial luciferase-like"/>
    <property type="match status" value="1"/>
</dbReference>
<dbReference type="Pfam" id="PF00296">
    <property type="entry name" value="Bac_luciferase"/>
    <property type="match status" value="1"/>
</dbReference>
<comment type="caution">
    <text evidence="6">The sequence shown here is derived from an EMBL/GenBank/DDBJ whole genome shotgun (WGS) entry which is preliminary data.</text>
</comment>
<keyword evidence="2" id="KW-0288">FMN</keyword>
<name>F1ZB32_9SPHN</name>